<dbReference type="GO" id="GO:0046872">
    <property type="term" value="F:metal ion binding"/>
    <property type="evidence" value="ECO:0007669"/>
    <property type="project" value="UniProtKB-KW"/>
</dbReference>
<evidence type="ECO:0000313" key="7">
    <source>
        <dbReference type="EMBL" id="PPK52478.1"/>
    </source>
</evidence>
<dbReference type="PRINTS" id="PR01270">
    <property type="entry name" value="HDASUPER"/>
</dbReference>
<dbReference type="GO" id="GO:0016787">
    <property type="term" value="F:hydrolase activity"/>
    <property type="evidence" value="ECO:0007669"/>
    <property type="project" value="UniProtKB-KW"/>
</dbReference>
<dbReference type="Gene3D" id="3.40.800.20">
    <property type="entry name" value="Histone deacetylase domain"/>
    <property type="match status" value="1"/>
</dbReference>
<dbReference type="Proteomes" id="UP000239648">
    <property type="component" value="Unassembled WGS sequence"/>
</dbReference>
<sequence length="343" mass="37722">MKTVFSPLHNRRDVKTELDGGLLIAPHEKPSRAETILARVKSQALGEIVEPEEFGLEPIKRVHTDNYVEFLENCWQEWQSDGKQGEAIPVFWAGRGMRHREPKDIDGRLGYYSMGADTSISDGTWEAACASVNVALTGQKLVAGGERAVFALCRPPGHHAHADLFGGYCFFNNAAIAAQAFRDQGYERVAVLDVDFHHGNGTQSIFYHRNDVLTISLHGDPDLVFPHFLGFEDETGEGEGEGYNLNIVYPPGTPFSVWRQGLETACRRIADFGADALVVPLGVDTFEDDPISFFKLTSPDYLTLGQRLAQLGLPTLFTMEGGYDVDAIGVNAVNVMQGFEGKA</sequence>
<dbReference type="SUPFAM" id="SSF52768">
    <property type="entry name" value="Arginase/deacetylase"/>
    <property type="match status" value="1"/>
</dbReference>
<feature type="domain" description="Histone deacetylase" evidence="6">
    <location>
        <begin position="28"/>
        <end position="336"/>
    </location>
</feature>
<dbReference type="InterPro" id="IPR023696">
    <property type="entry name" value="Ureohydrolase_dom_sf"/>
</dbReference>
<dbReference type="InterPro" id="IPR023801">
    <property type="entry name" value="His_deacetylse_dom"/>
</dbReference>
<dbReference type="Proteomes" id="UP000239446">
    <property type="component" value="Unassembled WGS sequence"/>
</dbReference>
<comment type="similarity">
    <text evidence="2">Belongs to the histone deacetylase family.</text>
</comment>
<reference evidence="8 9" key="2">
    <citation type="submission" date="2018-02" db="EMBL/GenBank/DDBJ databases">
        <title>Subsurface microbial communities from deep shales in Ohio and West Virginia, USA.</title>
        <authorList>
            <person name="Wrighton K."/>
        </authorList>
    </citation>
    <scope>NUCLEOTIDE SEQUENCE [LARGE SCALE GENOMIC DNA]</scope>
    <source>
        <strain evidence="8 9">UTICA-S1B9</strain>
    </source>
</reference>
<dbReference type="GO" id="GO:0040029">
    <property type="term" value="P:epigenetic regulation of gene expression"/>
    <property type="evidence" value="ECO:0007669"/>
    <property type="project" value="TreeGrafter"/>
</dbReference>
<dbReference type="GO" id="GO:0004407">
    <property type="term" value="F:histone deacetylase activity"/>
    <property type="evidence" value="ECO:0007669"/>
    <property type="project" value="TreeGrafter"/>
</dbReference>
<keyword evidence="4" id="KW-0378">Hydrolase</keyword>
<comment type="cofactor">
    <cofactor evidence="1">
        <name>Zn(2+)</name>
        <dbReference type="ChEBI" id="CHEBI:29105"/>
    </cofactor>
</comment>
<comment type="caution">
    <text evidence="8">The sequence shown here is derived from an EMBL/GenBank/DDBJ whole genome shotgun (WGS) entry which is preliminary data.</text>
</comment>
<accession>A0A2S6G8A3</accession>
<name>A0A2S6G8A3_9GAMM</name>
<evidence type="ECO:0000256" key="4">
    <source>
        <dbReference type="ARBA" id="ARBA00022801"/>
    </source>
</evidence>
<dbReference type="OrthoDB" id="9808367at2"/>
<dbReference type="Pfam" id="PF00850">
    <property type="entry name" value="Hist_deacetyl"/>
    <property type="match status" value="1"/>
</dbReference>
<organism evidence="8 9">
    <name type="scientific">Marinobacter persicus</name>
    <dbReference type="NCBI Taxonomy" id="930118"/>
    <lineage>
        <taxon>Bacteria</taxon>
        <taxon>Pseudomonadati</taxon>
        <taxon>Pseudomonadota</taxon>
        <taxon>Gammaproteobacteria</taxon>
        <taxon>Pseudomonadales</taxon>
        <taxon>Marinobacteraceae</taxon>
        <taxon>Marinobacter</taxon>
    </lineage>
</organism>
<evidence type="ECO:0000256" key="1">
    <source>
        <dbReference type="ARBA" id="ARBA00001947"/>
    </source>
</evidence>
<keyword evidence="5" id="KW-0862">Zinc</keyword>
<dbReference type="InterPro" id="IPR037138">
    <property type="entry name" value="His_deacetylse_dom_sf"/>
</dbReference>
<evidence type="ECO:0000256" key="2">
    <source>
        <dbReference type="ARBA" id="ARBA00005947"/>
    </source>
</evidence>
<dbReference type="EMBL" id="PTIT01000005">
    <property type="protein sequence ID" value="PPK52478.1"/>
    <property type="molecule type" value="Genomic_DNA"/>
</dbReference>
<keyword evidence="3" id="KW-0479">Metal-binding</keyword>
<dbReference type="AlphaFoldDB" id="A0A2S6G8A3"/>
<evidence type="ECO:0000313" key="9">
    <source>
        <dbReference type="Proteomes" id="UP000239446"/>
    </source>
</evidence>
<evidence type="ECO:0000313" key="10">
    <source>
        <dbReference type="Proteomes" id="UP000239648"/>
    </source>
</evidence>
<dbReference type="InterPro" id="IPR000286">
    <property type="entry name" value="HDACs"/>
</dbReference>
<dbReference type="PANTHER" id="PTHR10625">
    <property type="entry name" value="HISTONE DEACETYLASE HDAC1-RELATED"/>
    <property type="match status" value="1"/>
</dbReference>
<dbReference type="PANTHER" id="PTHR10625:SF17">
    <property type="entry name" value="HISTONE DEACETYLASE 8"/>
    <property type="match status" value="1"/>
</dbReference>
<evidence type="ECO:0000313" key="8">
    <source>
        <dbReference type="EMBL" id="PPK55450.1"/>
    </source>
</evidence>
<reference evidence="7 10" key="1">
    <citation type="submission" date="2018-02" db="EMBL/GenBank/DDBJ databases">
        <title>Deep subsurface shale carbon reservoir microbial communities from Ohio and West Virginia, USA.</title>
        <authorList>
            <person name="Wrighton K."/>
        </authorList>
    </citation>
    <scope>NUCLEOTIDE SEQUENCE [LARGE SCALE GENOMIC DNA]</scope>
    <source>
        <strain evidence="7 10">UTICA-S1B6</strain>
    </source>
</reference>
<proteinExistence type="inferred from homology"/>
<evidence type="ECO:0000259" key="6">
    <source>
        <dbReference type="Pfam" id="PF00850"/>
    </source>
</evidence>
<evidence type="ECO:0000256" key="5">
    <source>
        <dbReference type="ARBA" id="ARBA00022833"/>
    </source>
</evidence>
<evidence type="ECO:0000256" key="3">
    <source>
        <dbReference type="ARBA" id="ARBA00022723"/>
    </source>
</evidence>
<dbReference type="CDD" id="cd10001">
    <property type="entry name" value="HDAC_classII_APAH"/>
    <property type="match status" value="1"/>
</dbReference>
<keyword evidence="10" id="KW-1185">Reference proteome</keyword>
<protein>
    <submittedName>
        <fullName evidence="8">Acetoin utilization deacetylase AcuC-like enzyme</fullName>
    </submittedName>
</protein>
<gene>
    <name evidence="8" type="ORF">B0H24_100531</name>
    <name evidence="7" type="ORF">BY455_10531</name>
</gene>
<dbReference type="EMBL" id="PTIU01000005">
    <property type="protein sequence ID" value="PPK55450.1"/>
    <property type="molecule type" value="Genomic_DNA"/>
</dbReference>
<dbReference type="RefSeq" id="WP_104415400.1">
    <property type="nucleotide sequence ID" value="NZ_PTIT01000005.1"/>
</dbReference>